<feature type="region of interest" description="Disordered" evidence="1">
    <location>
        <begin position="286"/>
        <end position="334"/>
    </location>
</feature>
<evidence type="ECO:0008006" key="4">
    <source>
        <dbReference type="Google" id="ProtNLM"/>
    </source>
</evidence>
<name>A0A3Q4GYY8_NEOBR</name>
<sequence length="1029" mass="112925">MGCSPSKGNNFGTLGAMRKGRMLPPAPQDNPRDPQFEDGENHVSSGATNGDTKEKKTGGQTQVLQKESHMTPQKKRLDTEQVKMEAVNIDKLGNQATEKSTVSQRKEKHNDKQDVKDKDKLSEEHKVDFPEPLVKAHQAAYAFLNPSINKYDVLLGLLEQAAETQVSVQPMVAFMALRYEEIIQGLEDMVEEGENFLKENGEHLSGSPNIEPPPDLLQQLLQYTTQRMRNVNQTVGRIGDCALEEAVEYFASVSELLEEKLKVKRATESRLMQLLSHIEMASLHKPGPEDSALFSEDSGIGAENESLAGSERRQRRESCESTGTNRATPVSPMRRVSRRMLRGQISPSVSLTSLNSLGSTCTIMANDQRDSLLGSVSTEYGEEDVNDNDEVDRDIGHIQEAAQKQFNCSPVDCKLQEPRRLSPKRIENPQNVEMTMKMKNAISGRIQFVSTKTSTQDWTDDEVQSPRRPQTAAAVRKVKKTPVNRGQRSRSAESLRSKGEDPTLLELERTQKDLNRRLQSINKSKEERKTRTDPLKRNQGNSPSNSKKQEATSEVDDDKQKDKNIPKGLIKATPPPSPPLSPQPSSGLHRGRNSVKKLIDTFSQGIEELEGPKVLGPLKGVRKCGVPVLPGLGNVEAVLTAGITSCRSESTTCEKTDLDLDNLPPPAMEVLLDNSFESAQSTSTSVAADGATKVGRSPLLKRGVISQRLKASVQSVTVLPSKGGLPQTSKHISPVRVEQQETFPLSKVNQPDSEIKKDSLYQQLRKNIQLKPSSDFQSEKLSTSYVGPCATQTELRDIQDGGNISVPGSNTTASSVPASVETSQTPATPPVSRGRMLPFTPSTPSSLHRRLPSPHNFKNQPTPPSSSSPSLNRTLPTPPALQRRLPSPPVSKQNISSSNSVASYPFKAPSPPASPKVQRWSRENSSEDSSSARTISNARSVFCPVSPSMFEAQPCSVSKPPQAWTSTKVSFLLHTFETRGRTPASVHGPRPFIRRSHSDRRQSLSLPQQSQRISVAETCGSEPAIYSQG</sequence>
<dbReference type="AlphaFoldDB" id="A0A3Q4GYY8"/>
<feature type="compositionally biased region" description="Polar residues" evidence="1">
    <location>
        <begin position="890"/>
        <end position="901"/>
    </location>
</feature>
<keyword evidence="3" id="KW-1185">Reference proteome</keyword>
<evidence type="ECO:0000313" key="3">
    <source>
        <dbReference type="Proteomes" id="UP000261580"/>
    </source>
</evidence>
<dbReference type="GO" id="GO:0050908">
    <property type="term" value="P:detection of light stimulus involved in visual perception"/>
    <property type="evidence" value="ECO:0007669"/>
    <property type="project" value="Ensembl"/>
</dbReference>
<feature type="compositionally biased region" description="Low complexity" evidence="1">
    <location>
        <begin position="1003"/>
        <end position="1012"/>
    </location>
</feature>
<evidence type="ECO:0000256" key="1">
    <source>
        <dbReference type="SAM" id="MobiDB-lite"/>
    </source>
</evidence>
<dbReference type="GO" id="GO:0021549">
    <property type="term" value="P:cerebellum development"/>
    <property type="evidence" value="ECO:0007669"/>
    <property type="project" value="Ensembl"/>
</dbReference>
<dbReference type="Proteomes" id="UP000261580">
    <property type="component" value="Unassembled WGS sequence"/>
</dbReference>
<dbReference type="PANTHER" id="PTHR22017:SF0">
    <property type="entry name" value="PHOTORECEPTOR CILIUM ACTIN REGULATOR"/>
    <property type="match status" value="1"/>
</dbReference>
<feature type="region of interest" description="Disordered" evidence="1">
    <location>
        <begin position="799"/>
        <end position="934"/>
    </location>
</feature>
<organism evidence="2 3">
    <name type="scientific">Neolamprologus brichardi</name>
    <name type="common">Fairy cichlid</name>
    <name type="synonym">Lamprologus brichardi</name>
    <dbReference type="NCBI Taxonomy" id="32507"/>
    <lineage>
        <taxon>Eukaryota</taxon>
        <taxon>Metazoa</taxon>
        <taxon>Chordata</taxon>
        <taxon>Craniata</taxon>
        <taxon>Vertebrata</taxon>
        <taxon>Euteleostomi</taxon>
        <taxon>Actinopterygii</taxon>
        <taxon>Neopterygii</taxon>
        <taxon>Teleostei</taxon>
        <taxon>Neoteleostei</taxon>
        <taxon>Acanthomorphata</taxon>
        <taxon>Ovalentaria</taxon>
        <taxon>Cichlomorphae</taxon>
        <taxon>Cichliformes</taxon>
        <taxon>Cichlidae</taxon>
        <taxon>African cichlids</taxon>
        <taxon>Pseudocrenilabrinae</taxon>
        <taxon>Lamprologini</taxon>
        <taxon>Neolamprologus</taxon>
    </lineage>
</organism>
<feature type="compositionally biased region" description="Basic and acidic residues" evidence="1">
    <location>
        <begin position="30"/>
        <end position="41"/>
    </location>
</feature>
<feature type="compositionally biased region" description="Pro residues" evidence="1">
    <location>
        <begin position="573"/>
        <end position="582"/>
    </location>
</feature>
<dbReference type="GO" id="GO:0060041">
    <property type="term" value="P:retina development in camera-type eye"/>
    <property type="evidence" value="ECO:0007669"/>
    <property type="project" value="Ensembl"/>
</dbReference>
<dbReference type="Ensembl" id="ENSNBRT00000014898.1">
    <property type="protein sequence ID" value="ENSNBRP00000014506.1"/>
    <property type="gene ID" value="ENSNBRG00000011213.1"/>
</dbReference>
<dbReference type="Bgee" id="ENSNBRG00000011213">
    <property type="expression patterns" value="Expressed in camera-type eye"/>
</dbReference>
<dbReference type="STRING" id="32507.ENSNBRP00000014506"/>
<feature type="region of interest" description="Disordered" evidence="1">
    <location>
        <begin position="453"/>
        <end position="591"/>
    </location>
</feature>
<feature type="compositionally biased region" description="Basic and acidic residues" evidence="1">
    <location>
        <begin position="490"/>
        <end position="516"/>
    </location>
</feature>
<protein>
    <recommendedName>
        <fullName evidence="4">Photoreceptor cilium actin regulator</fullName>
    </recommendedName>
</protein>
<dbReference type="OMA" id="HSIFCPA"/>
<dbReference type="GO" id="GO:0060026">
    <property type="term" value="P:convergent extension"/>
    <property type="evidence" value="ECO:0007669"/>
    <property type="project" value="Ensembl"/>
</dbReference>
<accession>A0A3Q4GYY8</accession>
<feature type="compositionally biased region" description="Basic and acidic residues" evidence="1">
    <location>
        <begin position="104"/>
        <end position="124"/>
    </location>
</feature>
<reference evidence="2" key="1">
    <citation type="submission" date="2025-08" db="UniProtKB">
        <authorList>
            <consortium name="Ensembl"/>
        </authorList>
    </citation>
    <scope>IDENTIFICATION</scope>
</reference>
<proteinExistence type="predicted"/>
<feature type="compositionally biased region" description="Polar residues" evidence="1">
    <location>
        <begin position="1"/>
        <end position="12"/>
    </location>
</feature>
<dbReference type="GO" id="GO:0042461">
    <property type="term" value="P:photoreceptor cell development"/>
    <property type="evidence" value="ECO:0007669"/>
    <property type="project" value="Ensembl"/>
</dbReference>
<dbReference type="Pfam" id="PF15449">
    <property type="entry name" value="Retinal"/>
    <property type="match status" value="4"/>
</dbReference>
<dbReference type="PANTHER" id="PTHR22017">
    <property type="entry name" value="PHOTORECEPTOR CILIUM ACTIN REGULATOR"/>
    <property type="match status" value="1"/>
</dbReference>
<feature type="compositionally biased region" description="Polar residues" evidence="1">
    <location>
        <begin position="806"/>
        <end position="826"/>
    </location>
</feature>
<feature type="region of interest" description="Disordered" evidence="1">
    <location>
        <begin position="1"/>
        <end position="124"/>
    </location>
</feature>
<evidence type="ECO:0000313" key="2">
    <source>
        <dbReference type="Ensembl" id="ENSNBRP00000014506.1"/>
    </source>
</evidence>
<feature type="compositionally biased region" description="Basic and acidic residues" evidence="1">
    <location>
        <begin position="310"/>
        <end position="319"/>
    </location>
</feature>
<reference evidence="2" key="2">
    <citation type="submission" date="2025-09" db="UniProtKB">
        <authorList>
            <consortium name="Ensembl"/>
        </authorList>
    </citation>
    <scope>IDENTIFICATION</scope>
</reference>
<dbReference type="InterPro" id="IPR029352">
    <property type="entry name" value="PCARE"/>
</dbReference>
<dbReference type="GeneTree" id="ENSGT00390000002768"/>
<feature type="compositionally biased region" description="Basic and acidic residues" evidence="1">
    <location>
        <begin position="523"/>
        <end position="536"/>
    </location>
</feature>
<feature type="region of interest" description="Disordered" evidence="1">
    <location>
        <begin position="981"/>
        <end position="1029"/>
    </location>
</feature>
<feature type="compositionally biased region" description="Polar residues" evidence="1">
    <location>
        <begin position="94"/>
        <end position="103"/>
    </location>
</feature>